<comment type="caution">
    <text evidence="3">The sequence shown here is derived from an EMBL/GenBank/DDBJ whole genome shotgun (WGS) entry which is preliminary data.</text>
</comment>
<keyword evidence="1" id="KW-0378">Hydrolase</keyword>
<proteinExistence type="predicted"/>
<feature type="domain" description="UFSP1/2/DUB catalytic" evidence="2">
    <location>
        <begin position="70"/>
        <end position="297"/>
    </location>
</feature>
<dbReference type="Pfam" id="PF07910">
    <property type="entry name" value="Peptidase_C78"/>
    <property type="match status" value="1"/>
</dbReference>
<dbReference type="InterPro" id="IPR012462">
    <property type="entry name" value="UFSP1/2_DUB_cat"/>
</dbReference>
<evidence type="ECO:0000259" key="2">
    <source>
        <dbReference type="Pfam" id="PF07910"/>
    </source>
</evidence>
<dbReference type="PANTHER" id="PTHR48153">
    <property type="entry name" value="UFM1-SPECIFIC PROTEASE 2"/>
    <property type="match status" value="1"/>
</dbReference>
<dbReference type="PANTHER" id="PTHR48153:SF4">
    <property type="entry name" value="UBIQUITIN CARBOXYL-TERMINAL HYDROLASE MUG105"/>
    <property type="match status" value="1"/>
</dbReference>
<evidence type="ECO:0000256" key="1">
    <source>
        <dbReference type="ARBA" id="ARBA00022801"/>
    </source>
</evidence>
<protein>
    <recommendedName>
        <fullName evidence="2">UFSP1/2/DUB catalytic domain-containing protein</fullName>
    </recommendedName>
</protein>
<dbReference type="GO" id="GO:0019783">
    <property type="term" value="F:ubiquitin-like protein peptidase activity"/>
    <property type="evidence" value="ECO:0007669"/>
    <property type="project" value="UniProtKB-ARBA"/>
</dbReference>
<keyword evidence="4" id="KW-1185">Reference proteome</keyword>
<gene>
    <name evidence="3" type="ORF">QVD17_35603</name>
</gene>
<dbReference type="Proteomes" id="UP001229421">
    <property type="component" value="Unassembled WGS sequence"/>
</dbReference>
<evidence type="ECO:0000313" key="3">
    <source>
        <dbReference type="EMBL" id="KAK1409078.1"/>
    </source>
</evidence>
<evidence type="ECO:0000313" key="4">
    <source>
        <dbReference type="Proteomes" id="UP001229421"/>
    </source>
</evidence>
<sequence length="322" mass="36422">MSWSSCPFCTLQVLSTELERHANNHFEDPQLSSSSQVFPHHVDENIHIRAGEGFMTLLKHCLECESTSSTSTSFLSGYVDHFQSVAFEDVGWGCGWRNIQMLASHLLVQRQQQTTQLLFGGLGFVPDIPSLQTWLQIAWEKGFDPPGSNHFNHKIYGKPTWIGTTECAALFRSFGLRARIVDFSTPQVPGSSTKLVSHQLLADWVWSYFSDNNSSLKNQVVVTEKSPLYFQHYGHSRTIVGIQLKSLPNGTQQSNLLILDPAHRTQVLESCLTKKVGWQRFIKRGVHTLKKMEYQLCYVDPGIATGAEMEKLKTLDSTRFEL</sequence>
<accession>A0AAD8JST9</accession>
<reference evidence="3" key="1">
    <citation type="journal article" date="2023" name="bioRxiv">
        <title>Improved chromosome-level genome assembly for marigold (Tagetes erecta).</title>
        <authorList>
            <person name="Jiang F."/>
            <person name="Yuan L."/>
            <person name="Wang S."/>
            <person name="Wang H."/>
            <person name="Xu D."/>
            <person name="Wang A."/>
            <person name="Fan W."/>
        </authorList>
    </citation>
    <scope>NUCLEOTIDE SEQUENCE</scope>
    <source>
        <strain evidence="3">WSJ</strain>
        <tissue evidence="3">Leaf</tissue>
    </source>
</reference>
<name>A0AAD8JST9_TARER</name>
<dbReference type="Gene3D" id="3.90.70.130">
    <property type="match status" value="1"/>
</dbReference>
<dbReference type="EMBL" id="JAUHHV010000010">
    <property type="protein sequence ID" value="KAK1409078.1"/>
    <property type="molecule type" value="Genomic_DNA"/>
</dbReference>
<organism evidence="3 4">
    <name type="scientific">Tagetes erecta</name>
    <name type="common">African marigold</name>
    <dbReference type="NCBI Taxonomy" id="13708"/>
    <lineage>
        <taxon>Eukaryota</taxon>
        <taxon>Viridiplantae</taxon>
        <taxon>Streptophyta</taxon>
        <taxon>Embryophyta</taxon>
        <taxon>Tracheophyta</taxon>
        <taxon>Spermatophyta</taxon>
        <taxon>Magnoliopsida</taxon>
        <taxon>eudicotyledons</taxon>
        <taxon>Gunneridae</taxon>
        <taxon>Pentapetalae</taxon>
        <taxon>asterids</taxon>
        <taxon>campanulids</taxon>
        <taxon>Asterales</taxon>
        <taxon>Asteraceae</taxon>
        <taxon>Asteroideae</taxon>
        <taxon>Heliantheae alliance</taxon>
        <taxon>Tageteae</taxon>
        <taxon>Tagetes</taxon>
    </lineage>
</organism>
<dbReference type="AlphaFoldDB" id="A0AAD8JST9"/>